<name>A0ABN7BD91_9HEMI</name>
<evidence type="ECO:0000313" key="2">
    <source>
        <dbReference type="Proteomes" id="UP001307889"/>
    </source>
</evidence>
<reference evidence="1 2" key="1">
    <citation type="submission" date="2023-09" db="EMBL/GenBank/DDBJ databases">
        <title>Nesidiocoris tenuis whole genome shotgun sequence.</title>
        <authorList>
            <person name="Shibata T."/>
            <person name="Shimoda M."/>
            <person name="Kobayashi T."/>
            <person name="Uehara T."/>
        </authorList>
    </citation>
    <scope>NUCLEOTIDE SEQUENCE [LARGE SCALE GENOMIC DNA]</scope>
    <source>
        <strain evidence="1 2">Japan</strain>
    </source>
</reference>
<evidence type="ECO:0000313" key="1">
    <source>
        <dbReference type="EMBL" id="BET02342.1"/>
    </source>
</evidence>
<evidence type="ECO:0008006" key="3">
    <source>
        <dbReference type="Google" id="ProtNLM"/>
    </source>
</evidence>
<proteinExistence type="predicted"/>
<sequence length="76" mass="7991">MAPTPLTLLLASRSLGSQPASLTLPMLMAPTPLTLLRASRSLGSQLASLTLPMLKAPTSLTLLQTLFGHSDRNLPP</sequence>
<organism evidence="1 2">
    <name type="scientific">Nesidiocoris tenuis</name>
    <dbReference type="NCBI Taxonomy" id="355587"/>
    <lineage>
        <taxon>Eukaryota</taxon>
        <taxon>Metazoa</taxon>
        <taxon>Ecdysozoa</taxon>
        <taxon>Arthropoda</taxon>
        <taxon>Hexapoda</taxon>
        <taxon>Insecta</taxon>
        <taxon>Pterygota</taxon>
        <taxon>Neoptera</taxon>
        <taxon>Paraneoptera</taxon>
        <taxon>Hemiptera</taxon>
        <taxon>Heteroptera</taxon>
        <taxon>Panheteroptera</taxon>
        <taxon>Cimicomorpha</taxon>
        <taxon>Miridae</taxon>
        <taxon>Dicyphina</taxon>
        <taxon>Nesidiocoris</taxon>
    </lineage>
</organism>
<dbReference type="Proteomes" id="UP001307889">
    <property type="component" value="Chromosome 14"/>
</dbReference>
<keyword evidence="2" id="KW-1185">Reference proteome</keyword>
<protein>
    <recommendedName>
        <fullName evidence="3">Secreted protein</fullName>
    </recommendedName>
</protein>
<gene>
    <name evidence="1" type="ORF">NTJ_15160</name>
</gene>
<dbReference type="EMBL" id="AP028922">
    <property type="protein sequence ID" value="BET02342.1"/>
    <property type="molecule type" value="Genomic_DNA"/>
</dbReference>
<accession>A0ABN7BD91</accession>